<keyword evidence="1" id="KW-0812">Transmembrane</keyword>
<keyword evidence="1" id="KW-0472">Membrane</keyword>
<reference evidence="2" key="1">
    <citation type="journal article" date="2020" name="mSystems">
        <title>Genome- and Community-Level Interaction Insights into Carbon Utilization and Element Cycling Functions of Hydrothermarchaeota in Hydrothermal Sediment.</title>
        <authorList>
            <person name="Zhou Z."/>
            <person name="Liu Y."/>
            <person name="Xu W."/>
            <person name="Pan J."/>
            <person name="Luo Z.H."/>
            <person name="Li M."/>
        </authorList>
    </citation>
    <scope>NUCLEOTIDE SEQUENCE [LARGE SCALE GENOMIC DNA]</scope>
    <source>
        <strain evidence="2">SpSt-102</strain>
    </source>
</reference>
<gene>
    <name evidence="2" type="ORF">ENL71_00065</name>
</gene>
<accession>A0A7C5V465</accession>
<organism evidence="2">
    <name type="scientific">Caldicellulosiruptor owensensis</name>
    <dbReference type="NCBI Taxonomy" id="55205"/>
    <lineage>
        <taxon>Bacteria</taxon>
        <taxon>Bacillati</taxon>
        <taxon>Bacillota</taxon>
        <taxon>Bacillota incertae sedis</taxon>
        <taxon>Caldicellulosiruptorales</taxon>
        <taxon>Caldicellulosiruptoraceae</taxon>
        <taxon>Caldicellulosiruptor</taxon>
    </lineage>
</organism>
<evidence type="ECO:0000313" key="2">
    <source>
        <dbReference type="EMBL" id="HHS00945.1"/>
    </source>
</evidence>
<sequence>MKLFDLVIRFILTTCFIILFNLLCEPYGLHIGFNIINLAIGTLIGFPGFALLFILALLFR</sequence>
<feature type="transmembrane region" description="Helical" evidence="1">
    <location>
        <begin position="35"/>
        <end position="59"/>
    </location>
</feature>
<dbReference type="InterPro" id="IPR010001">
    <property type="entry name" value="BofA"/>
</dbReference>
<dbReference type="AlphaFoldDB" id="A0A7C5V465"/>
<feature type="transmembrane region" description="Helical" evidence="1">
    <location>
        <begin position="6"/>
        <end position="23"/>
    </location>
</feature>
<name>A0A7C5V465_9FIRM</name>
<protein>
    <recommendedName>
        <fullName evidence="3">Pro-sigmaK processing inhibitor BofA</fullName>
    </recommendedName>
</protein>
<dbReference type="Pfam" id="PF07441">
    <property type="entry name" value="BofA"/>
    <property type="match status" value="1"/>
</dbReference>
<proteinExistence type="predicted"/>
<dbReference type="EMBL" id="DRUZ01000003">
    <property type="protein sequence ID" value="HHS00945.1"/>
    <property type="molecule type" value="Genomic_DNA"/>
</dbReference>
<evidence type="ECO:0008006" key="3">
    <source>
        <dbReference type="Google" id="ProtNLM"/>
    </source>
</evidence>
<comment type="caution">
    <text evidence="2">The sequence shown here is derived from an EMBL/GenBank/DDBJ whole genome shotgun (WGS) entry which is preliminary data.</text>
</comment>
<evidence type="ECO:0000256" key="1">
    <source>
        <dbReference type="SAM" id="Phobius"/>
    </source>
</evidence>
<keyword evidence="1" id="KW-1133">Transmembrane helix</keyword>